<name>A0A9N9WMZ1_9DIPT</name>
<organism evidence="2 3">
    <name type="scientific">Chironomus riparius</name>
    <dbReference type="NCBI Taxonomy" id="315576"/>
    <lineage>
        <taxon>Eukaryota</taxon>
        <taxon>Metazoa</taxon>
        <taxon>Ecdysozoa</taxon>
        <taxon>Arthropoda</taxon>
        <taxon>Hexapoda</taxon>
        <taxon>Insecta</taxon>
        <taxon>Pterygota</taxon>
        <taxon>Neoptera</taxon>
        <taxon>Endopterygota</taxon>
        <taxon>Diptera</taxon>
        <taxon>Nematocera</taxon>
        <taxon>Chironomoidea</taxon>
        <taxon>Chironomidae</taxon>
        <taxon>Chironominae</taxon>
        <taxon>Chironomus</taxon>
    </lineage>
</organism>
<gene>
    <name evidence="2" type="ORF">CHIRRI_LOCUS1126</name>
</gene>
<keyword evidence="1" id="KW-0732">Signal</keyword>
<dbReference type="Proteomes" id="UP001153620">
    <property type="component" value="Chromosome 1"/>
</dbReference>
<feature type="chain" id="PRO_5040258583" description="Cystatin domain-containing protein" evidence="1">
    <location>
        <begin position="19"/>
        <end position="117"/>
    </location>
</feature>
<dbReference type="Gene3D" id="3.10.450.10">
    <property type="match status" value="1"/>
</dbReference>
<accession>A0A9N9WMZ1</accession>
<dbReference type="InterPro" id="IPR046350">
    <property type="entry name" value="Cystatin_sf"/>
</dbReference>
<evidence type="ECO:0000313" key="3">
    <source>
        <dbReference type="Proteomes" id="UP001153620"/>
    </source>
</evidence>
<evidence type="ECO:0000313" key="2">
    <source>
        <dbReference type="EMBL" id="CAG9798141.1"/>
    </source>
</evidence>
<reference evidence="2" key="1">
    <citation type="submission" date="2022-01" db="EMBL/GenBank/DDBJ databases">
        <authorList>
            <person name="King R."/>
        </authorList>
    </citation>
    <scope>NUCLEOTIDE SEQUENCE</scope>
</reference>
<dbReference type="AlphaFoldDB" id="A0A9N9WMZ1"/>
<dbReference type="EMBL" id="OU895877">
    <property type="protein sequence ID" value="CAG9798141.1"/>
    <property type="molecule type" value="Genomic_DNA"/>
</dbReference>
<evidence type="ECO:0000256" key="1">
    <source>
        <dbReference type="SAM" id="SignalP"/>
    </source>
</evidence>
<sequence length="117" mass="13657">MNSIVLFSLFFWSAIVAAEPINRPMIGGVSVVQDEARQRELVELLKEHIGKLEAGNWDIVEIFRVGQQVVAGMKYFYYGTFSDRHDENKIYASTVTLYIRPWDRFVEINMMEKNHIQ</sequence>
<dbReference type="SUPFAM" id="SSF54403">
    <property type="entry name" value="Cystatin/monellin"/>
    <property type="match status" value="1"/>
</dbReference>
<feature type="signal peptide" evidence="1">
    <location>
        <begin position="1"/>
        <end position="18"/>
    </location>
</feature>
<proteinExistence type="predicted"/>
<keyword evidence="3" id="KW-1185">Reference proteome</keyword>
<reference evidence="2" key="2">
    <citation type="submission" date="2022-10" db="EMBL/GenBank/DDBJ databases">
        <authorList>
            <consortium name="ENA_rothamsted_submissions"/>
            <consortium name="culmorum"/>
            <person name="King R."/>
        </authorList>
    </citation>
    <scope>NUCLEOTIDE SEQUENCE</scope>
</reference>
<evidence type="ECO:0008006" key="4">
    <source>
        <dbReference type="Google" id="ProtNLM"/>
    </source>
</evidence>
<protein>
    <recommendedName>
        <fullName evidence="4">Cystatin domain-containing protein</fullName>
    </recommendedName>
</protein>